<evidence type="ECO:0000256" key="8">
    <source>
        <dbReference type="SAM" id="Coils"/>
    </source>
</evidence>
<keyword evidence="7" id="KW-0137">Centromere</keyword>
<organism evidence="9 10">
    <name type="scientific">Chanos chanos</name>
    <name type="common">Milkfish</name>
    <name type="synonym">Mugil chanos</name>
    <dbReference type="NCBI Taxonomy" id="29144"/>
    <lineage>
        <taxon>Eukaryota</taxon>
        <taxon>Metazoa</taxon>
        <taxon>Chordata</taxon>
        <taxon>Craniata</taxon>
        <taxon>Vertebrata</taxon>
        <taxon>Euteleostomi</taxon>
        <taxon>Actinopterygii</taxon>
        <taxon>Neopterygii</taxon>
        <taxon>Teleostei</taxon>
        <taxon>Ostariophysi</taxon>
        <taxon>Gonorynchiformes</taxon>
        <taxon>Chanidae</taxon>
        <taxon>Chanos</taxon>
    </lineage>
</organism>
<evidence type="ECO:0000256" key="1">
    <source>
        <dbReference type="ARBA" id="ARBA00004123"/>
    </source>
</evidence>
<dbReference type="GeneID" id="115815991"/>
<keyword evidence="4" id="KW-0158">Chromosome</keyword>
<keyword evidence="6" id="KW-0539">Nucleus</keyword>
<keyword evidence="5 8" id="KW-0175">Coiled coil</keyword>
<evidence type="ECO:0000256" key="5">
    <source>
        <dbReference type="ARBA" id="ARBA00023054"/>
    </source>
</evidence>
<evidence type="ECO:0000313" key="10">
    <source>
        <dbReference type="RefSeq" id="XP_030634823.1"/>
    </source>
</evidence>
<evidence type="ECO:0000256" key="3">
    <source>
        <dbReference type="ARBA" id="ARBA00005795"/>
    </source>
</evidence>
<accession>A0A6J2VS94</accession>
<reference evidence="10" key="1">
    <citation type="submission" date="2025-08" db="UniProtKB">
        <authorList>
            <consortium name="RefSeq"/>
        </authorList>
    </citation>
    <scope>IDENTIFICATION</scope>
</reference>
<dbReference type="CTD" id="64105"/>
<name>A0A6J2VS94_CHACN</name>
<comment type="subcellular location">
    <subcellularLocation>
        <location evidence="2">Chromosome</location>
        <location evidence="2">Centromere</location>
    </subcellularLocation>
    <subcellularLocation>
        <location evidence="1">Nucleus</location>
    </subcellularLocation>
</comment>
<protein>
    <submittedName>
        <fullName evidence="10">Centromere protein K</fullName>
    </submittedName>
</protein>
<dbReference type="OrthoDB" id="9445768at2759"/>
<dbReference type="GO" id="GO:0051382">
    <property type="term" value="P:kinetochore assembly"/>
    <property type="evidence" value="ECO:0007669"/>
    <property type="project" value="InterPro"/>
</dbReference>
<comment type="similarity">
    <text evidence="3">Belongs to the CENP-K/MCM22 family.</text>
</comment>
<dbReference type="InParanoid" id="A0A6J2VS94"/>
<dbReference type="InterPro" id="IPR020993">
    <property type="entry name" value="Centromere_CenpK"/>
</dbReference>
<dbReference type="AlphaFoldDB" id="A0A6J2VS94"/>
<dbReference type="Proteomes" id="UP000504632">
    <property type="component" value="Chromosome 7"/>
</dbReference>
<gene>
    <name evidence="10" type="primary">cenpk</name>
</gene>
<dbReference type="PANTHER" id="PTHR14401:SF6">
    <property type="entry name" value="CENTROMERE PROTEIN K"/>
    <property type="match status" value="1"/>
</dbReference>
<sequence length="287" mass="32865">MALVHTNFYADTGASAKQTESQIIHPSERSVHNEFSDEAKSELLDECEKQFSQLQKLQNEILLADTESSDGESSEIVNRLSALSAELEQWQETEPKLMPTNPEILLAVGKEELQTLNTQLKMVLSSAQVKRDALKDTLKREQTWLQEKKEVLNAVSEKVSELRLESEGLSEHSVLVDMKRKIQTVKDYQSRLMDTLSDMLTDHFPLPEEQANTSKRKRTALPDPGRHLISLSEILELLTNKTLESPHEPYVTMDESFWPPYTEMLLRNGIATRHPEDSTKIRLENFY</sequence>
<dbReference type="RefSeq" id="XP_030634823.1">
    <property type="nucleotide sequence ID" value="XM_030778963.1"/>
</dbReference>
<evidence type="ECO:0000313" key="9">
    <source>
        <dbReference type="Proteomes" id="UP000504632"/>
    </source>
</evidence>
<keyword evidence="9" id="KW-1185">Reference proteome</keyword>
<evidence type="ECO:0000256" key="2">
    <source>
        <dbReference type="ARBA" id="ARBA00004584"/>
    </source>
</evidence>
<feature type="coiled-coil region" evidence="8">
    <location>
        <begin position="40"/>
        <end position="93"/>
    </location>
</feature>
<evidence type="ECO:0000256" key="4">
    <source>
        <dbReference type="ARBA" id="ARBA00022454"/>
    </source>
</evidence>
<dbReference type="GO" id="GO:0005634">
    <property type="term" value="C:nucleus"/>
    <property type="evidence" value="ECO:0007669"/>
    <property type="project" value="UniProtKB-SubCell"/>
</dbReference>
<evidence type="ECO:0000256" key="6">
    <source>
        <dbReference type="ARBA" id="ARBA00023242"/>
    </source>
</evidence>
<proteinExistence type="inferred from homology"/>
<evidence type="ECO:0000256" key="7">
    <source>
        <dbReference type="ARBA" id="ARBA00023328"/>
    </source>
</evidence>
<dbReference type="PANTHER" id="PTHR14401">
    <property type="entry name" value="CENTROMERE PROTEIN K"/>
    <property type="match status" value="1"/>
</dbReference>
<dbReference type="GO" id="GO:0000070">
    <property type="term" value="P:mitotic sister chromatid segregation"/>
    <property type="evidence" value="ECO:0007669"/>
    <property type="project" value="TreeGrafter"/>
</dbReference>
<dbReference type="Pfam" id="PF11802">
    <property type="entry name" value="CENP-K"/>
    <property type="match status" value="1"/>
</dbReference>
<dbReference type="GO" id="GO:0000775">
    <property type="term" value="C:chromosome, centromeric region"/>
    <property type="evidence" value="ECO:0007669"/>
    <property type="project" value="UniProtKB-SubCell"/>
</dbReference>